<protein>
    <recommendedName>
        <fullName evidence="3">Bifunctional lysine-specific demethylase and histidyl-hydroxylase</fullName>
        <ecNumber evidence="3">1.14.11.-</ecNumber>
    </recommendedName>
</protein>
<comment type="similarity">
    <text evidence="3">Belongs to the ROX family.</text>
</comment>
<feature type="domain" description="JmjC" evidence="4">
    <location>
        <begin position="102"/>
        <end position="244"/>
    </location>
</feature>
<dbReference type="PROSITE" id="PS51184">
    <property type="entry name" value="JMJC"/>
    <property type="match status" value="1"/>
</dbReference>
<keyword evidence="3" id="KW-0804">Transcription</keyword>
<dbReference type="Proteomes" id="UP001642484">
    <property type="component" value="Unassembled WGS sequence"/>
</dbReference>
<keyword evidence="3" id="KW-0560">Oxidoreductase</keyword>
<evidence type="ECO:0000256" key="3">
    <source>
        <dbReference type="RuleBase" id="RU366061"/>
    </source>
</evidence>
<comment type="caution">
    <text evidence="5">The sequence shown here is derived from an EMBL/GenBank/DDBJ whole genome shotgun (WGS) entry which is preliminary data.</text>
</comment>
<comment type="cofactor">
    <cofactor evidence="3">
        <name>Fe(2+)</name>
        <dbReference type="ChEBI" id="CHEBI:29033"/>
    </cofactor>
    <text evidence="3">Binds 1 Fe(2+) ion per subunit.</text>
</comment>
<evidence type="ECO:0000313" key="6">
    <source>
        <dbReference type="Proteomes" id="UP001642484"/>
    </source>
</evidence>
<dbReference type="InterPro" id="IPR003347">
    <property type="entry name" value="JmjC_dom"/>
</dbReference>
<name>A0ABP0N4T1_9DINO</name>
<evidence type="ECO:0000259" key="4">
    <source>
        <dbReference type="PROSITE" id="PS51184"/>
    </source>
</evidence>
<comment type="function">
    <text evidence="3">Oxygenase that can act as both a histone lysine demethylase and a ribosomal histidine hydroxylase.</text>
</comment>
<dbReference type="PANTHER" id="PTHR13096:SF8">
    <property type="entry name" value="RIBOSOMAL OXYGENASE 1"/>
    <property type="match status" value="1"/>
</dbReference>
<dbReference type="InterPro" id="IPR039994">
    <property type="entry name" value="NO66-like"/>
</dbReference>
<dbReference type="EC" id="1.14.11.-" evidence="3"/>
<keyword evidence="6" id="KW-1185">Reference proteome</keyword>
<reference evidence="5 6" key="1">
    <citation type="submission" date="2024-02" db="EMBL/GenBank/DDBJ databases">
        <authorList>
            <person name="Chen Y."/>
            <person name="Shah S."/>
            <person name="Dougan E. K."/>
            <person name="Thang M."/>
            <person name="Chan C."/>
        </authorList>
    </citation>
    <scope>NUCLEOTIDE SEQUENCE [LARGE SCALE GENOMIC DNA]</scope>
</reference>
<proteinExistence type="inferred from homology"/>
<gene>
    <name evidence="5" type="ORF">CCMP2556_LOCUS28296</name>
</gene>
<dbReference type="Gene3D" id="2.60.120.650">
    <property type="entry name" value="Cupin"/>
    <property type="match status" value="1"/>
</dbReference>
<dbReference type="Pfam" id="PF08007">
    <property type="entry name" value="JmjC_2"/>
    <property type="match status" value="1"/>
</dbReference>
<evidence type="ECO:0000256" key="1">
    <source>
        <dbReference type="ARBA" id="ARBA00022723"/>
    </source>
</evidence>
<keyword evidence="3" id="KW-0805">Transcription regulation</keyword>
<keyword evidence="3" id="KW-0223">Dioxygenase</keyword>
<dbReference type="PANTHER" id="PTHR13096">
    <property type="entry name" value="MINA53 MYC INDUCED NUCLEAR ANTIGEN"/>
    <property type="match status" value="1"/>
</dbReference>
<comment type="subcellular location">
    <subcellularLocation>
        <location evidence="3">Nucleus</location>
    </subcellularLocation>
</comment>
<keyword evidence="2 3" id="KW-0408">Iron</keyword>
<evidence type="ECO:0000256" key="2">
    <source>
        <dbReference type="ARBA" id="ARBA00023004"/>
    </source>
</evidence>
<keyword evidence="1 3" id="KW-0479">Metal-binding</keyword>
<evidence type="ECO:0000313" key="5">
    <source>
        <dbReference type="EMBL" id="CAK9057339.1"/>
    </source>
</evidence>
<organism evidence="5 6">
    <name type="scientific">Durusdinium trenchii</name>
    <dbReference type="NCBI Taxonomy" id="1381693"/>
    <lineage>
        <taxon>Eukaryota</taxon>
        <taxon>Sar</taxon>
        <taxon>Alveolata</taxon>
        <taxon>Dinophyceae</taxon>
        <taxon>Suessiales</taxon>
        <taxon>Symbiodiniaceae</taxon>
        <taxon>Durusdinium</taxon>
    </lineage>
</organism>
<dbReference type="SUPFAM" id="SSF51197">
    <property type="entry name" value="Clavaminate synthase-like"/>
    <property type="match status" value="1"/>
</dbReference>
<dbReference type="EMBL" id="CAXAMN010021224">
    <property type="protein sequence ID" value="CAK9057339.1"/>
    <property type="molecule type" value="Genomic_DNA"/>
</dbReference>
<sequence length="375" mass="41509">MSWSHVLRPLCHELQRAWNKQPLLLERCNREAAHLAEEALKDFSLFVDSGLLPAGSAAPTSSATASWWSQPVPGLASFYSSTLQVLGAGRTRDVSNTVYANNAGLYLPGLAELCLSALATFQWPCAANVYRTARAIEVSVPCHTDRQDVLVFQATGEKRWQIYHPPQIGDVDPLRRGKDGDVMEDLGKPLLDVVLEPGDVLYVPLGYGHSTSTAQLSGPSLHITLNLDSVIWGLSYRLLWSASLRCARLRRGENDEAEEATKTKGMSWQRYSSLQAPLPLGLGQEDEPDEIVAQLLERAELWCGQAPSVEGVLPEDVHQALQLIQEHRQKLLTLQKVMYAEVMLGLGEHPQQREAAHWSALQAQMQTLFTSLGWT</sequence>
<keyword evidence="3" id="KW-0539">Nucleus</keyword>
<accession>A0ABP0N4T1</accession>